<gene>
    <name evidence="2" type="ORF">BRAPAZ1V2_A03P57080.2</name>
</gene>
<dbReference type="Proteomes" id="UP000694005">
    <property type="component" value="Chromosome A03"/>
</dbReference>
<name>A0A8D9LRY0_BRACM</name>
<evidence type="ECO:0000313" key="2">
    <source>
        <dbReference type="EMBL" id="CAG7884365.1"/>
    </source>
</evidence>
<organism evidence="2 3">
    <name type="scientific">Brassica campestris</name>
    <name type="common">Field mustard</name>
    <dbReference type="NCBI Taxonomy" id="3711"/>
    <lineage>
        <taxon>Eukaryota</taxon>
        <taxon>Viridiplantae</taxon>
        <taxon>Streptophyta</taxon>
        <taxon>Embryophyta</taxon>
        <taxon>Tracheophyta</taxon>
        <taxon>Spermatophyta</taxon>
        <taxon>Magnoliopsida</taxon>
        <taxon>eudicotyledons</taxon>
        <taxon>Gunneridae</taxon>
        <taxon>Pentapetalae</taxon>
        <taxon>rosids</taxon>
        <taxon>malvids</taxon>
        <taxon>Brassicales</taxon>
        <taxon>Brassicaceae</taxon>
        <taxon>Brassiceae</taxon>
        <taxon>Brassica</taxon>
    </lineage>
</organism>
<keyword evidence="1" id="KW-0732">Signal</keyword>
<dbReference type="AlphaFoldDB" id="A0A8D9LRY0"/>
<feature type="chain" id="PRO_5034001383" evidence="1">
    <location>
        <begin position="17"/>
        <end position="97"/>
    </location>
</feature>
<evidence type="ECO:0000256" key="1">
    <source>
        <dbReference type="SAM" id="SignalP"/>
    </source>
</evidence>
<dbReference type="Gramene" id="A03p57080.2_BraZ1">
    <property type="protein sequence ID" value="A03p57080.2_BraZ1.CDS"/>
    <property type="gene ID" value="A03g57080.2_BraZ1"/>
</dbReference>
<feature type="signal peptide" evidence="1">
    <location>
        <begin position="1"/>
        <end position="16"/>
    </location>
</feature>
<dbReference type="EMBL" id="LS974619">
    <property type="protein sequence ID" value="CAG7884365.1"/>
    <property type="molecule type" value="Genomic_DNA"/>
</dbReference>
<protein>
    <submittedName>
        <fullName evidence="2">Uncharacterized protein</fullName>
    </submittedName>
</protein>
<reference evidence="2 3" key="1">
    <citation type="submission" date="2021-07" db="EMBL/GenBank/DDBJ databases">
        <authorList>
            <consortium name="Genoscope - CEA"/>
            <person name="William W."/>
        </authorList>
    </citation>
    <scope>NUCLEOTIDE SEQUENCE [LARGE SCALE GENOMIC DNA]</scope>
</reference>
<sequence>MCSMLLLILYAKCGDMIPHKDYVSWNSMLTSCLHHGLLHEARPRGPMNEIEGPKRVHESCQKEVEHAPNCRREPLSISVRSPPITLFEGPSWPNTER</sequence>
<proteinExistence type="predicted"/>
<accession>A0A8D9LRY0</accession>
<evidence type="ECO:0000313" key="3">
    <source>
        <dbReference type="Proteomes" id="UP000694005"/>
    </source>
</evidence>